<protein>
    <submittedName>
        <fullName evidence="2">Uncharacterized protein</fullName>
    </submittedName>
</protein>
<evidence type="ECO:0000256" key="1">
    <source>
        <dbReference type="SAM" id="MobiDB-lite"/>
    </source>
</evidence>
<dbReference type="EMBL" id="JAINUF010000004">
    <property type="protein sequence ID" value="KAJ8365267.1"/>
    <property type="molecule type" value="Genomic_DNA"/>
</dbReference>
<evidence type="ECO:0000313" key="2">
    <source>
        <dbReference type="EMBL" id="KAJ8365267.1"/>
    </source>
</evidence>
<gene>
    <name evidence="2" type="ORF">SKAU_G00140980</name>
</gene>
<name>A0A9Q1J253_SYNKA</name>
<feature type="region of interest" description="Disordered" evidence="1">
    <location>
        <begin position="23"/>
        <end position="45"/>
    </location>
</feature>
<accession>A0A9Q1J253</accession>
<keyword evidence="3" id="KW-1185">Reference proteome</keyword>
<evidence type="ECO:0000313" key="3">
    <source>
        <dbReference type="Proteomes" id="UP001152622"/>
    </source>
</evidence>
<sequence length="170" mass="17630">MAAGGRFPLISFARSTHHTDRIWENGPAHKTHGPSQSSRDPASRYASQPCNLIQGRLPAGQGEGAPVSDAPSLGASLALACVTGPQPLAHAASMRSALITDGARLGQIVTGSHLRVRAAGRPGGVNHDEYKEPQELGPPHQAVQCAHLHVSTIASSKSALTLRPLPSPSP</sequence>
<organism evidence="2 3">
    <name type="scientific">Synaphobranchus kaupii</name>
    <name type="common">Kaup's arrowtooth eel</name>
    <dbReference type="NCBI Taxonomy" id="118154"/>
    <lineage>
        <taxon>Eukaryota</taxon>
        <taxon>Metazoa</taxon>
        <taxon>Chordata</taxon>
        <taxon>Craniata</taxon>
        <taxon>Vertebrata</taxon>
        <taxon>Euteleostomi</taxon>
        <taxon>Actinopterygii</taxon>
        <taxon>Neopterygii</taxon>
        <taxon>Teleostei</taxon>
        <taxon>Anguilliformes</taxon>
        <taxon>Synaphobranchidae</taxon>
        <taxon>Synaphobranchus</taxon>
    </lineage>
</organism>
<dbReference type="Proteomes" id="UP001152622">
    <property type="component" value="Chromosome 4"/>
</dbReference>
<proteinExistence type="predicted"/>
<feature type="compositionally biased region" description="Polar residues" evidence="1">
    <location>
        <begin position="33"/>
        <end position="45"/>
    </location>
</feature>
<dbReference type="AlphaFoldDB" id="A0A9Q1J253"/>
<comment type="caution">
    <text evidence="2">The sequence shown here is derived from an EMBL/GenBank/DDBJ whole genome shotgun (WGS) entry which is preliminary data.</text>
</comment>
<reference evidence="2" key="1">
    <citation type="journal article" date="2023" name="Science">
        <title>Genome structures resolve the early diversification of teleost fishes.</title>
        <authorList>
            <person name="Parey E."/>
            <person name="Louis A."/>
            <person name="Montfort J."/>
            <person name="Bouchez O."/>
            <person name="Roques C."/>
            <person name="Iampietro C."/>
            <person name="Lluch J."/>
            <person name="Castinel A."/>
            <person name="Donnadieu C."/>
            <person name="Desvignes T."/>
            <person name="Floi Bucao C."/>
            <person name="Jouanno E."/>
            <person name="Wen M."/>
            <person name="Mejri S."/>
            <person name="Dirks R."/>
            <person name="Jansen H."/>
            <person name="Henkel C."/>
            <person name="Chen W.J."/>
            <person name="Zahm M."/>
            <person name="Cabau C."/>
            <person name="Klopp C."/>
            <person name="Thompson A.W."/>
            <person name="Robinson-Rechavi M."/>
            <person name="Braasch I."/>
            <person name="Lecointre G."/>
            <person name="Bobe J."/>
            <person name="Postlethwait J.H."/>
            <person name="Berthelot C."/>
            <person name="Roest Crollius H."/>
            <person name="Guiguen Y."/>
        </authorList>
    </citation>
    <scope>NUCLEOTIDE SEQUENCE</scope>
    <source>
        <strain evidence="2">WJC10195</strain>
    </source>
</reference>